<proteinExistence type="predicted"/>
<sequence>MAVVQDGKKCLGFGHPRTFLFAERCAITIVERHPALRNTGQQIDLRGQGIDAMRTLGIEPAVRAIVVNEPGVRILNAAGRLQAYFGSNKTGKGAQAFSAEWEIMRGDLCKVLYDATVGLDGVRYVFGKTVEGIEQQSERGGGSGKRAPVRVTFSDGGVGEYDLVVGCDGVGSRVRRRMFTDGREDKVVPVGMWNAYYTVPPAEGDTDDATWTHYPGRRYIMTRRDRPDCRRVYLGYGGDDAEILRRFKHGTLEEQKQAWRDVFSPDMLDAPQVRRFLDGLDSPEADDFYSVEFAQVKLDNWSEGRVTLLGDAGYCPAPITGMGTSLALAGAYVLAGEIARACGKQAQEERVNPWDNIPAALAAYETTLRPFVQFVQDVPIQRIVGLMLPQSAWAIGLLHWVIWLCAVLRLDKLYARFGSDDRGPWKLPHYPELTPPKQA</sequence>
<dbReference type="Pfam" id="PF01494">
    <property type="entry name" value="FAD_binding_3"/>
    <property type="match status" value="1"/>
</dbReference>
<feature type="domain" description="FAD-binding" evidence="4">
    <location>
        <begin position="27"/>
        <end position="351"/>
    </location>
</feature>
<dbReference type="Gene3D" id="3.30.9.10">
    <property type="entry name" value="D-Amino Acid Oxidase, subunit A, domain 2"/>
    <property type="match status" value="1"/>
</dbReference>
<name>A0AAD4ENW2_9PEZI</name>
<evidence type="ECO:0000256" key="2">
    <source>
        <dbReference type="ARBA" id="ARBA00022827"/>
    </source>
</evidence>
<comment type="caution">
    <text evidence="5">The sequence shown here is derived from an EMBL/GenBank/DDBJ whole genome shotgun (WGS) entry which is preliminary data.</text>
</comment>
<evidence type="ECO:0000313" key="6">
    <source>
        <dbReference type="Proteomes" id="UP001197093"/>
    </source>
</evidence>
<dbReference type="Proteomes" id="UP001197093">
    <property type="component" value="Unassembled WGS sequence"/>
</dbReference>
<dbReference type="InterPro" id="IPR036188">
    <property type="entry name" value="FAD/NAD-bd_sf"/>
</dbReference>
<dbReference type="GO" id="GO:0016491">
    <property type="term" value="F:oxidoreductase activity"/>
    <property type="evidence" value="ECO:0007669"/>
    <property type="project" value="UniProtKB-KW"/>
</dbReference>
<protein>
    <recommendedName>
        <fullName evidence="4">FAD-binding domain-containing protein</fullName>
    </recommendedName>
</protein>
<dbReference type="AlphaFoldDB" id="A0AAD4ENW2"/>
<evidence type="ECO:0000256" key="1">
    <source>
        <dbReference type="ARBA" id="ARBA00022630"/>
    </source>
</evidence>
<accession>A0AAD4ENW2</accession>
<keyword evidence="1" id="KW-0285">Flavoprotein</keyword>
<dbReference type="Gene3D" id="3.50.50.60">
    <property type="entry name" value="FAD/NAD(P)-binding domain"/>
    <property type="match status" value="1"/>
</dbReference>
<dbReference type="SUPFAM" id="SSF51905">
    <property type="entry name" value="FAD/NAD(P)-binding domain"/>
    <property type="match status" value="1"/>
</dbReference>
<dbReference type="PANTHER" id="PTHR46865">
    <property type="entry name" value="OXIDOREDUCTASE-RELATED"/>
    <property type="match status" value="1"/>
</dbReference>
<dbReference type="PRINTS" id="PR00420">
    <property type="entry name" value="RNGMNOXGNASE"/>
</dbReference>
<evidence type="ECO:0000313" key="5">
    <source>
        <dbReference type="EMBL" id="KAG7284712.1"/>
    </source>
</evidence>
<evidence type="ECO:0000256" key="3">
    <source>
        <dbReference type="ARBA" id="ARBA00023002"/>
    </source>
</evidence>
<dbReference type="InterPro" id="IPR002938">
    <property type="entry name" value="FAD-bd"/>
</dbReference>
<dbReference type="EMBL" id="JAHCVI010000005">
    <property type="protein sequence ID" value="KAG7284712.1"/>
    <property type="molecule type" value="Genomic_DNA"/>
</dbReference>
<reference evidence="5" key="1">
    <citation type="submission" date="2023-02" db="EMBL/GenBank/DDBJ databases">
        <authorList>
            <person name="Palmer J.M."/>
        </authorList>
    </citation>
    <scope>NUCLEOTIDE SEQUENCE</scope>
    <source>
        <strain evidence="5">FW57</strain>
    </source>
</reference>
<keyword evidence="6" id="KW-1185">Reference proteome</keyword>
<dbReference type="InterPro" id="IPR051704">
    <property type="entry name" value="FAD_aromatic-hydroxylase"/>
</dbReference>
<dbReference type="GO" id="GO:0071949">
    <property type="term" value="F:FAD binding"/>
    <property type="evidence" value="ECO:0007669"/>
    <property type="project" value="InterPro"/>
</dbReference>
<evidence type="ECO:0000259" key="4">
    <source>
        <dbReference type="Pfam" id="PF01494"/>
    </source>
</evidence>
<keyword evidence="3" id="KW-0560">Oxidoreductase</keyword>
<gene>
    <name evidence="5" type="ORF">NEMBOFW57_009321</name>
</gene>
<keyword evidence="2" id="KW-0274">FAD</keyword>
<dbReference type="PANTHER" id="PTHR46865:SF7">
    <property type="entry name" value="MONOOXYGENASE, PUTATIVE (AFU_ORTHOLOGUE AFUA_8G07040)-RELATED"/>
    <property type="match status" value="1"/>
</dbReference>
<organism evidence="5 6">
    <name type="scientific">Staphylotrichum longicolle</name>
    <dbReference type="NCBI Taxonomy" id="669026"/>
    <lineage>
        <taxon>Eukaryota</taxon>
        <taxon>Fungi</taxon>
        <taxon>Dikarya</taxon>
        <taxon>Ascomycota</taxon>
        <taxon>Pezizomycotina</taxon>
        <taxon>Sordariomycetes</taxon>
        <taxon>Sordariomycetidae</taxon>
        <taxon>Sordariales</taxon>
        <taxon>Chaetomiaceae</taxon>
        <taxon>Staphylotrichum</taxon>
    </lineage>
</organism>